<dbReference type="Gene3D" id="3.30.70.2510">
    <property type="match status" value="1"/>
</dbReference>
<feature type="compositionally biased region" description="Low complexity" evidence="4">
    <location>
        <begin position="95"/>
        <end position="109"/>
    </location>
</feature>
<dbReference type="FunFam" id="3.30.70.2510:FF:000001">
    <property type="entry name" value="tRNA pseudouridine synthase Pus10"/>
    <property type="match status" value="1"/>
</dbReference>
<feature type="region of interest" description="Disordered" evidence="4">
    <location>
        <begin position="469"/>
        <end position="517"/>
    </location>
</feature>
<reference evidence="6" key="1">
    <citation type="journal article" date="2020" name="bioRxiv">
        <title>Comparative genomics of Chlamydomonas.</title>
        <authorList>
            <person name="Craig R.J."/>
            <person name="Hasan A.R."/>
            <person name="Ness R.W."/>
            <person name="Keightley P.D."/>
        </authorList>
    </citation>
    <scope>NUCLEOTIDE SEQUENCE</scope>
    <source>
        <strain evidence="6">CCAP 11/173</strain>
    </source>
</reference>
<name>A0A836B9H3_9CHLO</name>
<feature type="region of interest" description="Disordered" evidence="4">
    <location>
        <begin position="551"/>
        <end position="617"/>
    </location>
</feature>
<feature type="compositionally biased region" description="Pro residues" evidence="4">
    <location>
        <begin position="772"/>
        <end position="795"/>
    </location>
</feature>
<dbReference type="PANTHER" id="PTHR21568">
    <property type="entry name" value="TRNA PSEUDOURIDINE SYNTHASE PUS10"/>
    <property type="match status" value="1"/>
</dbReference>
<keyword evidence="2" id="KW-0819">tRNA processing</keyword>
<gene>
    <name evidence="6" type="ORF">HYH02_004151</name>
</gene>
<evidence type="ECO:0000256" key="4">
    <source>
        <dbReference type="SAM" id="MobiDB-lite"/>
    </source>
</evidence>
<proteinExistence type="predicted"/>
<feature type="region of interest" description="Disordered" evidence="4">
    <location>
        <begin position="78"/>
        <end position="144"/>
    </location>
</feature>
<organism evidence="6 7">
    <name type="scientific">Chlamydomonas schloesseri</name>
    <dbReference type="NCBI Taxonomy" id="2026947"/>
    <lineage>
        <taxon>Eukaryota</taxon>
        <taxon>Viridiplantae</taxon>
        <taxon>Chlorophyta</taxon>
        <taxon>core chlorophytes</taxon>
        <taxon>Chlorophyceae</taxon>
        <taxon>CS clade</taxon>
        <taxon>Chlamydomonadales</taxon>
        <taxon>Chlamydomonadaceae</taxon>
        <taxon>Chlamydomonas</taxon>
    </lineage>
</organism>
<feature type="compositionally biased region" description="Low complexity" evidence="4">
    <location>
        <begin position="582"/>
        <end position="610"/>
    </location>
</feature>
<dbReference type="Proteomes" id="UP000613740">
    <property type="component" value="Unassembled WGS sequence"/>
</dbReference>
<dbReference type="InterPro" id="IPR048741">
    <property type="entry name" value="Pus10-like_C"/>
</dbReference>
<evidence type="ECO:0000256" key="1">
    <source>
        <dbReference type="ARBA" id="ARBA00012787"/>
    </source>
</evidence>
<keyword evidence="7" id="KW-1185">Reference proteome</keyword>
<evidence type="ECO:0000256" key="3">
    <source>
        <dbReference type="ARBA" id="ARBA00023235"/>
    </source>
</evidence>
<dbReference type="Gene3D" id="3.30.70.3190">
    <property type="match status" value="1"/>
</dbReference>
<dbReference type="EC" id="5.4.99.25" evidence="1"/>
<evidence type="ECO:0000313" key="7">
    <source>
        <dbReference type="Proteomes" id="UP000613740"/>
    </source>
</evidence>
<evidence type="ECO:0000256" key="2">
    <source>
        <dbReference type="ARBA" id="ARBA00022694"/>
    </source>
</evidence>
<feature type="region of interest" description="Disordered" evidence="4">
    <location>
        <begin position="771"/>
        <end position="832"/>
    </location>
</feature>
<dbReference type="GO" id="GO:0031119">
    <property type="term" value="P:tRNA pseudouridine synthesis"/>
    <property type="evidence" value="ECO:0007669"/>
    <property type="project" value="TreeGrafter"/>
</dbReference>
<feature type="compositionally biased region" description="Gly residues" evidence="4">
    <location>
        <begin position="472"/>
        <end position="485"/>
    </location>
</feature>
<accession>A0A836B9H3</accession>
<dbReference type="EMBL" id="JAEHOD010000008">
    <property type="protein sequence ID" value="KAG2451553.1"/>
    <property type="molecule type" value="Genomic_DNA"/>
</dbReference>
<keyword evidence="3" id="KW-0413">Isomerase</keyword>
<feature type="compositionally biased region" description="Low complexity" evidence="4">
    <location>
        <begin position="126"/>
        <end position="144"/>
    </location>
</feature>
<dbReference type="GO" id="GO:0160148">
    <property type="term" value="F:tRNA pseudouridine(55) synthase activity"/>
    <property type="evidence" value="ECO:0007669"/>
    <property type="project" value="UniProtKB-EC"/>
</dbReference>
<feature type="domain" description="Pus10-like C-terminal" evidence="5">
    <location>
        <begin position="852"/>
        <end position="940"/>
    </location>
</feature>
<dbReference type="Pfam" id="PF21238">
    <property type="entry name" value="Pus10_C"/>
    <property type="match status" value="2"/>
</dbReference>
<feature type="compositionally biased region" description="Low complexity" evidence="4">
    <location>
        <begin position="561"/>
        <end position="574"/>
    </location>
</feature>
<comment type="caution">
    <text evidence="6">The sequence shown here is derived from an EMBL/GenBank/DDBJ whole genome shotgun (WGS) entry which is preliminary data.</text>
</comment>
<feature type="compositionally biased region" description="Low complexity" evidence="4">
    <location>
        <begin position="796"/>
        <end position="812"/>
    </location>
</feature>
<dbReference type="PANTHER" id="PTHR21568:SF0">
    <property type="entry name" value="TRNA PSEUDOURIDINE SYNTHASE PUS10"/>
    <property type="match status" value="1"/>
</dbReference>
<sequence length="999" mass="97939">MAANGDKEGAQVKLVVSAFRKQAGRFKAKNPAPILAAAASLAGDGVCARCLLRVAGHTVFEDYARPAPSSEALQRALAAAAAPQGAPSPSPPPLARGATPEGAPSSSAPTPQPAAEEEAAEGGAAGAAAAAAPAAPAQEAPDTAPLNNAAADAAVPDAPTRDGGAGAGAGAGAADAAGLGGCGTSGTGAGSGARECPMCFGLLPRLFDDRPVGQQVLQPAAEAGTTSGAAAAAAAAVAGAAAAGAAPLDAAWLRLQLRAVAGGGGGPLGGHELLPPHAVCAAGVAAAALRQAEQGPPGAAELMAAAAAADAAAAGGAAAGAAAAAADVEMADAAGSAEEGGQQPPLPPRLRGLQLGPPLPLRSFCLEVGVGPASAPLRELAVHAALCSRYEAAGVPCGGWRVCDITPITAVLRRGLPPVLASWLGLEAAAPQSADLTVSLAALDCGEGLADVRALLEDQAALQARRNAFAGHDGGGRGGGGGGGGRHGRANKRQRQNSNHGQQGRGGGGKEAAAAAVAAVAPPVPEARVRSMTADQALAASSSMPRHVVLKTFPWPPRPRGSSSNNNGSSSNGIGSKGPEQEGGASEAGAGARAAAADAAGPGPASSSAAAGGGGGGGVRVYVRAERPPILLAGRYCKLRRHMPQSPWFDMDSGARIGGVSVQEALEGWLLPLWGCCTAKMVTGGREDADVRMLGAGRPFILELQAPLRGSPPPEALRELERRMRDSKCGATAQGLTPCGRAALEAIKAAEDSKEKTYSALCWAAWSEQAPAEPPAPAAPTAPAAPPAAPAPVAPVAPAAPAAPAPAAAEAGAGKEAKAEAGAAGAAPPPQHRPLPAAALAALVAQCGGPRGVVAMQDTPVRVLHRRAAKVRPKWLRVEGAELVAAGPEAAAAAAATGAPPAESHYFVLKLRTQAGAYVKEFCHGDFGRCRPCLADVLGEVIAGLRRSPAATAATAATAAAAGEGQGVVKREGAVQPGVTVHCEIVQLDVLDVHLEDWP</sequence>
<dbReference type="AlphaFoldDB" id="A0A836B9H3"/>
<dbReference type="OrthoDB" id="271937at2759"/>
<dbReference type="InterPro" id="IPR039894">
    <property type="entry name" value="Pus10-like"/>
</dbReference>
<feature type="compositionally biased region" description="Basic residues" evidence="4">
    <location>
        <begin position="486"/>
        <end position="495"/>
    </location>
</feature>
<evidence type="ECO:0000259" key="5">
    <source>
        <dbReference type="Pfam" id="PF21238"/>
    </source>
</evidence>
<feature type="domain" description="Pus10-like C-terminal" evidence="5">
    <location>
        <begin position="632"/>
        <end position="765"/>
    </location>
</feature>
<evidence type="ECO:0000313" key="6">
    <source>
        <dbReference type="EMBL" id="KAG2451553.1"/>
    </source>
</evidence>
<protein>
    <recommendedName>
        <fullName evidence="1">tRNA pseudouridine(55) synthase</fullName>
        <ecNumber evidence="1">5.4.99.25</ecNumber>
    </recommendedName>
</protein>